<dbReference type="EMBL" id="CM051394">
    <property type="protein sequence ID" value="KAJ4730027.1"/>
    <property type="molecule type" value="Genomic_DNA"/>
</dbReference>
<organism evidence="1 2">
    <name type="scientific">Melia azedarach</name>
    <name type="common">Chinaberry tree</name>
    <dbReference type="NCBI Taxonomy" id="155640"/>
    <lineage>
        <taxon>Eukaryota</taxon>
        <taxon>Viridiplantae</taxon>
        <taxon>Streptophyta</taxon>
        <taxon>Embryophyta</taxon>
        <taxon>Tracheophyta</taxon>
        <taxon>Spermatophyta</taxon>
        <taxon>Magnoliopsida</taxon>
        <taxon>eudicotyledons</taxon>
        <taxon>Gunneridae</taxon>
        <taxon>Pentapetalae</taxon>
        <taxon>rosids</taxon>
        <taxon>malvids</taxon>
        <taxon>Sapindales</taxon>
        <taxon>Meliaceae</taxon>
        <taxon>Melia</taxon>
    </lineage>
</organism>
<proteinExistence type="predicted"/>
<evidence type="ECO:0000313" key="2">
    <source>
        <dbReference type="Proteomes" id="UP001164539"/>
    </source>
</evidence>
<keyword evidence="2" id="KW-1185">Reference proteome</keyword>
<accession>A0ACC1Z2A3</accession>
<gene>
    <name evidence="1" type="ORF">OWV82_002714</name>
</gene>
<name>A0ACC1Z2A3_MELAZ</name>
<protein>
    <submittedName>
        <fullName evidence="1">Uncharacterized protein</fullName>
    </submittedName>
</protein>
<sequence length="136" mass="15904">MSVLLSIIFFACVSILLSICGLVREQRQEGYFGYSVLQSRFDDLQNGLKTLRESDGLRKQEPEETKKKLEQTEIQKEVSEAVVKTLCRESMEKLMLENQKLSIELRATKREKEETERKMMNEACAHYSGQMRHRLK</sequence>
<reference evidence="1 2" key="1">
    <citation type="journal article" date="2023" name="Science">
        <title>Complex scaffold remodeling in plant triterpene biosynthesis.</title>
        <authorList>
            <person name="De La Pena R."/>
            <person name="Hodgson H."/>
            <person name="Liu J.C."/>
            <person name="Stephenson M.J."/>
            <person name="Martin A.C."/>
            <person name="Owen C."/>
            <person name="Harkess A."/>
            <person name="Leebens-Mack J."/>
            <person name="Jimenez L.E."/>
            <person name="Osbourn A."/>
            <person name="Sattely E.S."/>
        </authorList>
    </citation>
    <scope>NUCLEOTIDE SEQUENCE [LARGE SCALE GENOMIC DNA]</scope>
    <source>
        <strain evidence="2">cv. JPN11</strain>
        <tissue evidence="1">Leaf</tissue>
    </source>
</reference>
<dbReference type="Proteomes" id="UP001164539">
    <property type="component" value="Chromosome 1"/>
</dbReference>
<comment type="caution">
    <text evidence="1">The sequence shown here is derived from an EMBL/GenBank/DDBJ whole genome shotgun (WGS) entry which is preliminary data.</text>
</comment>
<evidence type="ECO:0000313" key="1">
    <source>
        <dbReference type="EMBL" id="KAJ4730027.1"/>
    </source>
</evidence>